<accession>Q75C09</accession>
<feature type="domain" description="DSC E3 ubiquitin ligase complex subunit 3 ubiquitin-like" evidence="2">
    <location>
        <begin position="17"/>
        <end position="103"/>
    </location>
</feature>
<keyword evidence="1" id="KW-0472">Membrane</keyword>
<dbReference type="OMA" id="QGSFKEM"/>
<dbReference type="Pfam" id="PF10302">
    <property type="entry name" value="Dsc3_N"/>
    <property type="match status" value="1"/>
</dbReference>
<dbReference type="PANTHER" id="PTHR28049">
    <property type="entry name" value="TRANSMEMBRANE PROTEIN YOR223W"/>
    <property type="match status" value="1"/>
</dbReference>
<dbReference type="STRING" id="284811.Q75C09"/>
<evidence type="ECO:0000313" key="5">
    <source>
        <dbReference type="Proteomes" id="UP000000591"/>
    </source>
</evidence>
<protein>
    <submittedName>
        <fullName evidence="4">ACR110Wp</fullName>
    </submittedName>
</protein>
<proteinExistence type="predicted"/>
<name>Q75C09_EREGS</name>
<dbReference type="GeneID" id="4619643"/>
<dbReference type="InterPro" id="IPR019413">
    <property type="entry name" value="Dsc3_ub-like_dom"/>
</dbReference>
<dbReference type="Proteomes" id="UP000000591">
    <property type="component" value="Chromosome III"/>
</dbReference>
<dbReference type="RefSeq" id="NP_983512.1">
    <property type="nucleotide sequence ID" value="NM_208865.1"/>
</dbReference>
<dbReference type="HOGENOM" id="CLU_035821_1_1_1"/>
<reference evidence="4 5" key="1">
    <citation type="journal article" date="2004" name="Science">
        <title>The Ashbya gossypii genome as a tool for mapping the ancient Saccharomyces cerevisiae genome.</title>
        <authorList>
            <person name="Dietrich F.S."/>
            <person name="Voegeli S."/>
            <person name="Brachat S."/>
            <person name="Lerch A."/>
            <person name="Gates K."/>
            <person name="Steiner S."/>
            <person name="Mohr C."/>
            <person name="Pohlmann R."/>
            <person name="Luedi P."/>
            <person name="Choi S."/>
            <person name="Wing R.A."/>
            <person name="Flavier A."/>
            <person name="Gaffney T.D."/>
            <person name="Philippsen P."/>
        </authorList>
    </citation>
    <scope>NUCLEOTIDE SEQUENCE [LARGE SCALE GENOMIC DNA]</scope>
    <source>
        <strain evidence="5">ATCC 10895 / CBS 109.51 / FGSC 9923 / NRRL Y-1056</strain>
    </source>
</reference>
<dbReference type="GO" id="GO:0005783">
    <property type="term" value="C:endoplasmic reticulum"/>
    <property type="evidence" value="ECO:0000318"/>
    <property type="project" value="GO_Central"/>
</dbReference>
<dbReference type="AlphaFoldDB" id="Q75C09"/>
<keyword evidence="1" id="KW-0812">Transmembrane</keyword>
<evidence type="ECO:0000259" key="3">
    <source>
        <dbReference type="Pfam" id="PF13373"/>
    </source>
</evidence>
<dbReference type="InParanoid" id="Q75C09"/>
<dbReference type="InterPro" id="IPR045226">
    <property type="entry name" value="Dsc3"/>
</dbReference>
<evidence type="ECO:0000313" key="4">
    <source>
        <dbReference type="EMBL" id="AAS51336.1"/>
    </source>
</evidence>
<dbReference type="FunCoup" id="Q75C09">
    <property type="interactions" value="27"/>
</dbReference>
<dbReference type="GO" id="GO:0016567">
    <property type="term" value="P:protein ubiquitination"/>
    <property type="evidence" value="ECO:0007669"/>
    <property type="project" value="EnsemblFungi"/>
</dbReference>
<keyword evidence="1" id="KW-1133">Transmembrane helix</keyword>
<dbReference type="PANTHER" id="PTHR28049:SF1">
    <property type="entry name" value="DSC E3 UBIQUITIN LIGASE COMPLEX SUBUNIT 3"/>
    <property type="match status" value="1"/>
</dbReference>
<dbReference type="GO" id="GO:0000328">
    <property type="term" value="C:fungal-type vacuole lumen"/>
    <property type="evidence" value="ECO:0007669"/>
    <property type="project" value="EnsemblFungi"/>
</dbReference>
<reference evidence="5" key="2">
    <citation type="journal article" date="2013" name="G3 (Bethesda)">
        <title>Genomes of Ashbya fungi isolated from insects reveal four mating-type loci, numerous translocations, lack of transposons, and distinct gene duplications.</title>
        <authorList>
            <person name="Dietrich F.S."/>
            <person name="Voegeli S."/>
            <person name="Kuo S."/>
            <person name="Philippsen P."/>
        </authorList>
    </citation>
    <scope>GENOME REANNOTATION</scope>
    <source>
        <strain evidence="5">ATCC 10895 / CBS 109.51 / FGSC 9923 / NRRL Y-1056</strain>
    </source>
</reference>
<sequence>MSKEPLIPQQSRRRRRFIVVRFSDPTLQDLTLEVSSIPYADVTTRWLRAMVRQIRPAKTVRHRLKFIRNGQPLNAMSNLRLEQFFESAEENDKYYIHCIVGPELTTEQLQDEDALDNVGQQVDGTTPEVIGFDRLRSVGFSDEEIELLRQQFRATYGDLDTSQQPDGERADLRQLEEQWIETGATEQGAQLSSIPTANYRYNMDLLIGLMVGCLFGVFSILLLKQGELFTKRQKMAVFAGIVANVIFGMTHW</sequence>
<dbReference type="Pfam" id="PF13373">
    <property type="entry name" value="Dsc3_C"/>
    <property type="match status" value="1"/>
</dbReference>
<dbReference type="KEGG" id="ago:AGOS_ACR110W"/>
<feature type="transmembrane region" description="Helical" evidence="1">
    <location>
        <begin position="235"/>
        <end position="251"/>
    </location>
</feature>
<feature type="transmembrane region" description="Helical" evidence="1">
    <location>
        <begin position="205"/>
        <end position="223"/>
    </location>
</feature>
<keyword evidence="5" id="KW-1185">Reference proteome</keyword>
<dbReference type="InterPro" id="IPR025390">
    <property type="entry name" value="Dsc3_C"/>
</dbReference>
<evidence type="ECO:0000259" key="2">
    <source>
        <dbReference type="Pfam" id="PF10302"/>
    </source>
</evidence>
<dbReference type="GO" id="GO:0044695">
    <property type="term" value="C:Dsc E3 ubiquitin ligase complex"/>
    <property type="evidence" value="ECO:0000318"/>
    <property type="project" value="GO_Central"/>
</dbReference>
<dbReference type="OrthoDB" id="2556122at2759"/>
<dbReference type="eggNOG" id="ENOG502RXWC">
    <property type="taxonomic scope" value="Eukaryota"/>
</dbReference>
<feature type="domain" description="DSC E3 ubiquitin ligase complex subunit 3 C-terminal" evidence="3">
    <location>
        <begin position="130"/>
        <end position="250"/>
    </location>
</feature>
<dbReference type="EMBL" id="AE016816">
    <property type="protein sequence ID" value="AAS51336.1"/>
    <property type="molecule type" value="Genomic_DNA"/>
</dbReference>
<organism evidence="4 5">
    <name type="scientific">Eremothecium gossypii (strain ATCC 10895 / CBS 109.51 / FGSC 9923 / NRRL Y-1056)</name>
    <name type="common">Yeast</name>
    <name type="synonym">Ashbya gossypii</name>
    <dbReference type="NCBI Taxonomy" id="284811"/>
    <lineage>
        <taxon>Eukaryota</taxon>
        <taxon>Fungi</taxon>
        <taxon>Dikarya</taxon>
        <taxon>Ascomycota</taxon>
        <taxon>Saccharomycotina</taxon>
        <taxon>Saccharomycetes</taxon>
        <taxon>Saccharomycetales</taxon>
        <taxon>Saccharomycetaceae</taxon>
        <taxon>Eremothecium</taxon>
    </lineage>
</organism>
<dbReference type="GO" id="GO:0140624">
    <property type="term" value="P:EGAD pathway"/>
    <property type="evidence" value="ECO:0007669"/>
    <property type="project" value="EnsemblFungi"/>
</dbReference>
<gene>
    <name evidence="4" type="ORF">AGOS_ACR110W</name>
</gene>
<evidence type="ECO:0000256" key="1">
    <source>
        <dbReference type="SAM" id="Phobius"/>
    </source>
</evidence>